<name>A0ABV8JTU7_9FLAO</name>
<dbReference type="Proteomes" id="UP001595814">
    <property type="component" value="Unassembled WGS sequence"/>
</dbReference>
<dbReference type="GO" id="GO:0016787">
    <property type="term" value="F:hydrolase activity"/>
    <property type="evidence" value="ECO:0007669"/>
    <property type="project" value="UniProtKB-KW"/>
</dbReference>
<keyword evidence="2" id="KW-0378">Hydrolase</keyword>
<dbReference type="SUPFAM" id="SSF53474">
    <property type="entry name" value="alpha/beta-Hydrolases"/>
    <property type="match status" value="1"/>
</dbReference>
<dbReference type="InterPro" id="IPR003140">
    <property type="entry name" value="PLipase/COase/thioEstase"/>
</dbReference>
<comment type="caution">
    <text evidence="2">The sequence shown here is derived from an EMBL/GenBank/DDBJ whole genome shotgun (WGS) entry which is preliminary data.</text>
</comment>
<dbReference type="InterPro" id="IPR029058">
    <property type="entry name" value="AB_hydrolase_fold"/>
</dbReference>
<evidence type="ECO:0000313" key="2">
    <source>
        <dbReference type="EMBL" id="MFC4097814.1"/>
    </source>
</evidence>
<dbReference type="EMBL" id="JBHSAW010000025">
    <property type="protein sequence ID" value="MFC4097814.1"/>
    <property type="molecule type" value="Genomic_DNA"/>
</dbReference>
<reference evidence="3" key="1">
    <citation type="journal article" date="2019" name="Int. J. Syst. Evol. Microbiol.">
        <title>The Global Catalogue of Microorganisms (GCM) 10K type strain sequencing project: providing services to taxonomists for standard genome sequencing and annotation.</title>
        <authorList>
            <consortium name="The Broad Institute Genomics Platform"/>
            <consortium name="The Broad Institute Genome Sequencing Center for Infectious Disease"/>
            <person name="Wu L."/>
            <person name="Ma J."/>
        </authorList>
    </citation>
    <scope>NUCLEOTIDE SEQUENCE [LARGE SCALE GENOMIC DNA]</scope>
    <source>
        <strain evidence="3">CECT 7477</strain>
    </source>
</reference>
<dbReference type="Pfam" id="PF02230">
    <property type="entry name" value="Abhydrolase_2"/>
    <property type="match status" value="1"/>
</dbReference>
<keyword evidence="3" id="KW-1185">Reference proteome</keyword>
<evidence type="ECO:0000313" key="3">
    <source>
        <dbReference type="Proteomes" id="UP001595814"/>
    </source>
</evidence>
<proteinExistence type="predicted"/>
<organism evidence="2 3">
    <name type="scientific">Euzebyella saccharophila</name>
    <dbReference type="NCBI Taxonomy" id="679664"/>
    <lineage>
        <taxon>Bacteria</taxon>
        <taxon>Pseudomonadati</taxon>
        <taxon>Bacteroidota</taxon>
        <taxon>Flavobacteriia</taxon>
        <taxon>Flavobacteriales</taxon>
        <taxon>Flavobacteriaceae</taxon>
        <taxon>Euzebyella</taxon>
    </lineage>
</organism>
<gene>
    <name evidence="2" type="ORF">ACFOUT_18150</name>
</gene>
<feature type="domain" description="Phospholipase/carboxylesterase/thioesterase" evidence="1">
    <location>
        <begin position="23"/>
        <end position="209"/>
    </location>
</feature>
<evidence type="ECO:0000259" key="1">
    <source>
        <dbReference type="Pfam" id="PF02230"/>
    </source>
</evidence>
<protein>
    <submittedName>
        <fullName evidence="2">Alpha/beta hydrolase</fullName>
    </submittedName>
</protein>
<accession>A0ABV8JTU7</accession>
<dbReference type="Gene3D" id="3.40.50.1820">
    <property type="entry name" value="alpha/beta hydrolase"/>
    <property type="match status" value="1"/>
</dbReference>
<dbReference type="RefSeq" id="WP_192463021.1">
    <property type="nucleotide sequence ID" value="NZ_JACYFJ010000005.1"/>
</dbReference>
<sequence>MSQKERLVSYTSTNSYLTLNELTSETQNIWIVFHGLGFLSRYFITYFNGLPPEKNYIIAPQAPSKYYLNNQYKHVGASWLTKEETVRETQNVLRYIDAVMEEEHLPSNKNLIVLGFSQGVSIATRWVASRKIKCEQLILYAGGIPNELTPTNFHFLKKHKTKITALIGNEDEYLDEDRLQKENEKLKMLFGEQAQQIIFDGKHEVKKELINNLVI</sequence>